<feature type="compositionally biased region" description="Polar residues" evidence="1">
    <location>
        <begin position="46"/>
        <end position="63"/>
    </location>
</feature>
<proteinExistence type="predicted"/>
<organism evidence="2 3">
    <name type="scientific">Marasmius tenuissimus</name>
    <dbReference type="NCBI Taxonomy" id="585030"/>
    <lineage>
        <taxon>Eukaryota</taxon>
        <taxon>Fungi</taxon>
        <taxon>Dikarya</taxon>
        <taxon>Basidiomycota</taxon>
        <taxon>Agaricomycotina</taxon>
        <taxon>Agaricomycetes</taxon>
        <taxon>Agaricomycetidae</taxon>
        <taxon>Agaricales</taxon>
        <taxon>Marasmiineae</taxon>
        <taxon>Marasmiaceae</taxon>
        <taxon>Marasmius</taxon>
    </lineage>
</organism>
<feature type="region of interest" description="Disordered" evidence="1">
    <location>
        <begin position="652"/>
        <end position="698"/>
    </location>
</feature>
<feature type="region of interest" description="Disordered" evidence="1">
    <location>
        <begin position="555"/>
        <end position="621"/>
    </location>
</feature>
<comment type="caution">
    <text evidence="2">The sequence shown here is derived from an EMBL/GenBank/DDBJ whole genome shotgun (WGS) entry which is preliminary data.</text>
</comment>
<sequence>MPLMSPPPPSTPPMQPRRRLSSRRGSMTAFDPYAQHAETNHHPDRSSFSTLTIVRVPPQQQAEQFPLHEPPSQRRHPNHARTGSGGRGPNPGSPGGGSGRLSFAFSTFAPPGGGQGRGERSTSPSTSPSSSPRLRPSSPHRLSSTGSSKPRLSADQLYDVAHRSTNPGYLGSAHQDAEHKNATFTPLPPAVYLPFIDRPNEVAILISTPPTKKLFALLSQTFPKRSPGSGTENSTPPSPSSMTLDDIPSDPTKWVYSHLVTFATQATRSVAPDALFVALLRKCILHRSELIWERVKGALGVPPELDVDLDVDFNVDEEGNVFDSSSSEGGAGSDIEDGGMKAKGHWEGWDSVVVDSPAVEKDVQLGLLEKDKEKNPEEEFKAQINAALTAPPRVKAIALERTDSSGSGQTTISPTPRPRNSPPRKHKTLLSEVTTDGGDSESASSIPKIITEEPTPSASRDSFESVVSRRNLKNRPARSSSLSSWLGSTVASPTGEGPEPEPTWAASTPGDFGSNVVDFGLNPSTDDEDEMGGGSPLIRPSSSVDVLSVEPLVSSPSLSMLSPGNHPPPLSLEGGGGGEGALGDIVEGDEEEEENGGAAEKAEKEKEEKEKEKEKEKEAMRIQGLRFSLSPTLSTPGSPVIGSPTQVFWSNGGSHNGSTASSPVIASKRPLSWGSSSSRRSSFGAGSPGGGLTRTGSSGSLTRMAIQLSSMDTGGSLSRSGSFGSASGFRYDPVGDRVPGNPLFPSNFARLTPGPTLAAKYVSGFFGVYDCADDMFLHSL</sequence>
<reference evidence="2 3" key="1">
    <citation type="submission" date="2024-05" db="EMBL/GenBank/DDBJ databases">
        <title>A draft genome resource for the thread blight pathogen Marasmius tenuissimus strain MS-2.</title>
        <authorList>
            <person name="Yulfo-Soto G.E."/>
            <person name="Baruah I.K."/>
            <person name="Amoako-Attah I."/>
            <person name="Bukari Y."/>
            <person name="Meinhardt L.W."/>
            <person name="Bailey B.A."/>
            <person name="Cohen S.P."/>
        </authorList>
    </citation>
    <scope>NUCLEOTIDE SEQUENCE [LARGE SCALE GENOMIC DNA]</scope>
    <source>
        <strain evidence="2 3">MS-2</strain>
    </source>
</reference>
<gene>
    <name evidence="2" type="ORF">AAF712_010229</name>
</gene>
<feature type="region of interest" description="Disordered" evidence="1">
    <location>
        <begin position="319"/>
        <end position="339"/>
    </location>
</feature>
<feature type="compositionally biased region" description="Acidic residues" evidence="1">
    <location>
        <begin position="586"/>
        <end position="595"/>
    </location>
</feature>
<protein>
    <submittedName>
        <fullName evidence="2">Uncharacterized protein</fullName>
    </submittedName>
</protein>
<feature type="region of interest" description="Disordered" evidence="1">
    <location>
        <begin position="222"/>
        <end position="246"/>
    </location>
</feature>
<feature type="compositionally biased region" description="Polar residues" evidence="1">
    <location>
        <begin position="652"/>
        <end position="664"/>
    </location>
</feature>
<evidence type="ECO:0000313" key="2">
    <source>
        <dbReference type="EMBL" id="KAL0062908.1"/>
    </source>
</evidence>
<dbReference type="Proteomes" id="UP001437256">
    <property type="component" value="Unassembled WGS sequence"/>
</dbReference>
<name>A0ABR2ZNI2_9AGAR</name>
<accession>A0ABR2ZNI2</accession>
<feature type="compositionally biased region" description="Pro residues" evidence="1">
    <location>
        <begin position="1"/>
        <end position="15"/>
    </location>
</feature>
<keyword evidence="3" id="KW-1185">Reference proteome</keyword>
<feature type="compositionally biased region" description="Low complexity" evidence="1">
    <location>
        <begin position="479"/>
        <end position="497"/>
    </location>
</feature>
<dbReference type="EMBL" id="JBBXMP010000093">
    <property type="protein sequence ID" value="KAL0062908.1"/>
    <property type="molecule type" value="Genomic_DNA"/>
</dbReference>
<feature type="compositionally biased region" description="Basic and acidic residues" evidence="1">
    <location>
        <begin position="600"/>
        <end position="620"/>
    </location>
</feature>
<feature type="compositionally biased region" description="Low complexity" evidence="1">
    <location>
        <begin position="672"/>
        <end position="685"/>
    </location>
</feature>
<feature type="compositionally biased region" description="Gly residues" evidence="1">
    <location>
        <begin position="83"/>
        <end position="99"/>
    </location>
</feature>
<evidence type="ECO:0000256" key="1">
    <source>
        <dbReference type="SAM" id="MobiDB-lite"/>
    </source>
</evidence>
<evidence type="ECO:0000313" key="3">
    <source>
        <dbReference type="Proteomes" id="UP001437256"/>
    </source>
</evidence>
<feature type="region of interest" description="Disordered" evidence="1">
    <location>
        <begin position="399"/>
        <end position="543"/>
    </location>
</feature>
<feature type="compositionally biased region" description="Low complexity" evidence="1">
    <location>
        <begin position="121"/>
        <end position="145"/>
    </location>
</feature>
<feature type="compositionally biased region" description="Polar residues" evidence="1">
    <location>
        <begin position="222"/>
        <end position="243"/>
    </location>
</feature>
<feature type="region of interest" description="Disordered" evidence="1">
    <location>
        <begin position="1"/>
        <end position="153"/>
    </location>
</feature>